<dbReference type="OrthoDB" id="275227at2759"/>
<name>A0A7H9B0M4_ZYGMR</name>
<gene>
    <name evidence="3" type="ORF">HG535_0C03800</name>
</gene>
<evidence type="ECO:0000313" key="4">
    <source>
        <dbReference type="Proteomes" id="UP000509704"/>
    </source>
</evidence>
<keyword evidence="4" id="KW-1185">Reference proteome</keyword>
<evidence type="ECO:0000259" key="2">
    <source>
        <dbReference type="Pfam" id="PF02777"/>
    </source>
</evidence>
<dbReference type="SUPFAM" id="SSF54719">
    <property type="entry name" value="Fe,Mn superoxide dismutase (SOD), C-terminal domain"/>
    <property type="match status" value="1"/>
</dbReference>
<proteinExistence type="predicted"/>
<dbReference type="GeneID" id="59235725"/>
<dbReference type="Gene3D" id="3.55.40.20">
    <property type="entry name" value="Iron/manganese superoxide dismutase, C-terminal domain"/>
    <property type="match status" value="1"/>
</dbReference>
<evidence type="ECO:0000313" key="3">
    <source>
        <dbReference type="EMBL" id="QLG72027.1"/>
    </source>
</evidence>
<sequence>MFARHGSLVRGQFVRSYIAPVLDHLSQGAALPGLFSSKGLDNAWFARAEAYTKKLNSFTNFSEEIPLETLIYENAQSSVKRHIVNYASLLFNLRFALSSLRGCQKDLPNINEITSKELLKTPELTLKYANEPLETGNKNLHNAIVSSFGSIVEFRSLLLNSNLSISGDGFTWLVARRHAIGDSDMQSSSKVEFDKLFILNTYNAGTPFNFNKSGHMDSLRLQYLKRMESIEEEPVENSESSVQNKSIEEAKQTEAYKKTSYIPLLAIDASPKAWLHDYGIFGKQKYLDRVWESIEWDVVESRLPEKTVSYGLY</sequence>
<dbReference type="GO" id="GO:0004784">
    <property type="term" value="F:superoxide dismutase activity"/>
    <property type="evidence" value="ECO:0007669"/>
    <property type="project" value="InterPro"/>
</dbReference>
<evidence type="ECO:0000256" key="1">
    <source>
        <dbReference type="ARBA" id="ARBA00037226"/>
    </source>
</evidence>
<reference evidence="3 4" key="1">
    <citation type="submission" date="2020-07" db="EMBL/GenBank/DDBJ databases">
        <title>The yeast mating-type switching endonuclease HO is a domesticated member of an unorthodox homing genetic element family.</title>
        <authorList>
            <person name="Coughlan A.Y."/>
            <person name="Lombardi L."/>
            <person name="Braun-Galleani S."/>
            <person name="Martos A.R."/>
            <person name="Galeote V."/>
            <person name="Bigey F."/>
            <person name="Dequin S."/>
            <person name="Byrne K.P."/>
            <person name="Wolfe K.H."/>
        </authorList>
    </citation>
    <scope>NUCLEOTIDE SEQUENCE [LARGE SCALE GENOMIC DNA]</scope>
    <source>
        <strain evidence="3 4">NRRL Y-6702</strain>
    </source>
</reference>
<comment type="function">
    <text evidence="1">Component of the mitochondrial ribosome (mitoribosome), a dedicated translation machinery responsible for the synthesis of mitochondrial genome-encoded proteins, including at least some of the essential transmembrane subunits of the mitochondrial respiratory chain. The mitoribosomes are attached to the mitochondrial inner membrane and translation products are cotranslationally integrated into the membrane.</text>
</comment>
<organism evidence="3 4">
    <name type="scientific">Zygotorulaspora mrakii</name>
    <name type="common">Zygosaccharomyces mrakii</name>
    <dbReference type="NCBI Taxonomy" id="42260"/>
    <lineage>
        <taxon>Eukaryota</taxon>
        <taxon>Fungi</taxon>
        <taxon>Dikarya</taxon>
        <taxon>Ascomycota</taxon>
        <taxon>Saccharomycotina</taxon>
        <taxon>Saccharomycetes</taxon>
        <taxon>Saccharomycetales</taxon>
        <taxon>Saccharomycetaceae</taxon>
        <taxon>Zygotorulaspora</taxon>
    </lineage>
</organism>
<protein>
    <recommendedName>
        <fullName evidence="2">Manganese/iron superoxide dismutase C-terminal domain-containing protein</fullName>
    </recommendedName>
</protein>
<dbReference type="InterPro" id="IPR019832">
    <property type="entry name" value="Mn/Fe_SOD_C"/>
</dbReference>
<dbReference type="GO" id="GO:0046872">
    <property type="term" value="F:metal ion binding"/>
    <property type="evidence" value="ECO:0007669"/>
    <property type="project" value="InterPro"/>
</dbReference>
<dbReference type="EMBL" id="CP058606">
    <property type="protein sequence ID" value="QLG72027.1"/>
    <property type="molecule type" value="Genomic_DNA"/>
</dbReference>
<feature type="domain" description="Manganese/iron superoxide dismutase C-terminal" evidence="2">
    <location>
        <begin position="248"/>
        <end position="302"/>
    </location>
</feature>
<dbReference type="PANTHER" id="PTHR43595:SF1">
    <property type="entry name" value="SMALL RIBOSOMAL SUBUNIT PROTEIN MS43"/>
    <property type="match status" value="1"/>
</dbReference>
<dbReference type="GO" id="GO:0005737">
    <property type="term" value="C:cytoplasm"/>
    <property type="evidence" value="ECO:0007669"/>
    <property type="project" value="TreeGrafter"/>
</dbReference>
<dbReference type="Proteomes" id="UP000509704">
    <property type="component" value="Chromosome 3"/>
</dbReference>
<dbReference type="KEGG" id="zmk:HG535_0C03800"/>
<accession>A0A7H9B0M4</accession>
<dbReference type="PANTHER" id="PTHR43595">
    <property type="entry name" value="37S RIBOSOMAL PROTEIN S26, MITOCHONDRIAL"/>
    <property type="match status" value="1"/>
</dbReference>
<dbReference type="AlphaFoldDB" id="A0A7H9B0M4"/>
<dbReference type="Pfam" id="PF02777">
    <property type="entry name" value="Sod_Fe_C"/>
    <property type="match status" value="1"/>
</dbReference>
<dbReference type="RefSeq" id="XP_037143755.1">
    <property type="nucleotide sequence ID" value="XM_037287860.1"/>
</dbReference>
<dbReference type="InterPro" id="IPR036314">
    <property type="entry name" value="SOD_C_sf"/>
</dbReference>